<protein>
    <recommendedName>
        <fullName evidence="4">Syntaxin N-terminal domain-containing protein</fullName>
    </recommendedName>
</protein>
<evidence type="ECO:0000313" key="3">
    <source>
        <dbReference type="Proteomes" id="UP001521116"/>
    </source>
</evidence>
<name>A0ABR3SIG8_9PEZI</name>
<organism evidence="2 3">
    <name type="scientific">Neofusicoccum ribis</name>
    <dbReference type="NCBI Taxonomy" id="45134"/>
    <lineage>
        <taxon>Eukaryota</taxon>
        <taxon>Fungi</taxon>
        <taxon>Dikarya</taxon>
        <taxon>Ascomycota</taxon>
        <taxon>Pezizomycotina</taxon>
        <taxon>Dothideomycetes</taxon>
        <taxon>Dothideomycetes incertae sedis</taxon>
        <taxon>Botryosphaeriales</taxon>
        <taxon>Botryosphaeriaceae</taxon>
        <taxon>Neofusicoccum</taxon>
    </lineage>
</organism>
<gene>
    <name evidence="2" type="ORF">SLS56_009010</name>
</gene>
<comment type="caution">
    <text evidence="2">The sequence shown here is derived from an EMBL/GenBank/DDBJ whole genome shotgun (WGS) entry which is preliminary data.</text>
</comment>
<dbReference type="EMBL" id="JAJVDC020000144">
    <property type="protein sequence ID" value="KAL1621932.1"/>
    <property type="molecule type" value="Genomic_DNA"/>
</dbReference>
<evidence type="ECO:0008006" key="4">
    <source>
        <dbReference type="Google" id="ProtNLM"/>
    </source>
</evidence>
<keyword evidence="1" id="KW-0175">Coiled coil</keyword>
<dbReference type="Proteomes" id="UP001521116">
    <property type="component" value="Unassembled WGS sequence"/>
</dbReference>
<feature type="coiled-coil region" evidence="1">
    <location>
        <begin position="109"/>
        <end position="136"/>
    </location>
</feature>
<keyword evidence="3" id="KW-1185">Reference proteome</keyword>
<reference evidence="2 3" key="1">
    <citation type="submission" date="2024-02" db="EMBL/GenBank/DDBJ databases">
        <title>De novo assembly and annotation of 12 fungi associated with fruit tree decline syndrome in Ontario, Canada.</title>
        <authorList>
            <person name="Sulman M."/>
            <person name="Ellouze W."/>
            <person name="Ilyukhin E."/>
        </authorList>
    </citation>
    <scope>NUCLEOTIDE SEQUENCE [LARGE SCALE GENOMIC DNA]</scope>
    <source>
        <strain evidence="2 3">M1-105</strain>
    </source>
</reference>
<evidence type="ECO:0000313" key="2">
    <source>
        <dbReference type="EMBL" id="KAL1621932.1"/>
    </source>
</evidence>
<evidence type="ECO:0000256" key="1">
    <source>
        <dbReference type="SAM" id="Coils"/>
    </source>
</evidence>
<sequence>MDTLVSDTKKNLDEQLDTVAHLLEEIKNIKDRLPQLREDVAESEKAKERNHVRLNKLRLKIGVGLIRPTSIHFIGMTCYHIKTLGQFLNMFLDEKSKSCKAIKSGKEAVMPAERKLEEKNENLKRARRRVFYLRKKLQSIC</sequence>
<feature type="coiled-coil region" evidence="1">
    <location>
        <begin position="12"/>
        <end position="46"/>
    </location>
</feature>
<accession>A0ABR3SIG8</accession>
<proteinExistence type="predicted"/>